<evidence type="ECO:0000256" key="3">
    <source>
        <dbReference type="ARBA" id="ARBA00023242"/>
    </source>
</evidence>
<protein>
    <submittedName>
        <fullName evidence="5">Uncharacterized protein</fullName>
    </submittedName>
</protein>
<sequence length="364" mass="40297">MEEVAIFRSAKRRKTKAPRHQESPTRDTDRVSPTDGPGGPTVEDVTVESAEADEDDVSTLVRARKSYRSRAAGVQFSTAAASSDHDMKQIDTSMVRSDHVPEKRIDISDRFTTATGQVVNDDRNMIAYIDSELAKRRNLAGPSFNGPQPQPHEDTRPTSVTTSGISATTNTIPLTGRPSARQLAEVDLGSSAHDRNLARTQAALERAKLGLPPVEDEPKPPKPRKPRLGRDGKPYRPRPRKRRNSEDLARDALVEQLMRENKLDLYDATELLRQREREAAAENGDEHSGESDADERMAEQFRQDFMDAMHERRQRARATTQAKAKAKAKGSGATESRGPKLGGSRSARAKMAQLQQQSQTSGKK</sequence>
<dbReference type="RefSeq" id="XP_016236168.1">
    <property type="nucleotide sequence ID" value="XM_016380341.1"/>
</dbReference>
<feature type="region of interest" description="Disordered" evidence="4">
    <location>
        <begin position="138"/>
        <end position="180"/>
    </location>
</feature>
<feature type="compositionally biased region" description="Polar residues" evidence="4">
    <location>
        <begin position="353"/>
        <end position="364"/>
    </location>
</feature>
<organism evidence="5 6">
    <name type="scientific">Exophiala spinifera</name>
    <dbReference type="NCBI Taxonomy" id="91928"/>
    <lineage>
        <taxon>Eukaryota</taxon>
        <taxon>Fungi</taxon>
        <taxon>Dikarya</taxon>
        <taxon>Ascomycota</taxon>
        <taxon>Pezizomycotina</taxon>
        <taxon>Eurotiomycetes</taxon>
        <taxon>Chaetothyriomycetidae</taxon>
        <taxon>Chaetothyriales</taxon>
        <taxon>Herpotrichiellaceae</taxon>
        <taxon>Exophiala</taxon>
    </lineage>
</organism>
<name>A0A0D1ZT40_9EURO</name>
<feature type="region of interest" description="Disordered" evidence="4">
    <location>
        <begin position="1"/>
        <end position="88"/>
    </location>
</feature>
<evidence type="ECO:0000256" key="1">
    <source>
        <dbReference type="ARBA" id="ARBA00004123"/>
    </source>
</evidence>
<dbReference type="AlphaFoldDB" id="A0A0D1ZT40"/>
<dbReference type="GO" id="GO:0005681">
    <property type="term" value="C:spliceosomal complex"/>
    <property type="evidence" value="ECO:0007669"/>
    <property type="project" value="TreeGrafter"/>
</dbReference>
<dbReference type="GO" id="GO:0000398">
    <property type="term" value="P:mRNA splicing, via spliceosome"/>
    <property type="evidence" value="ECO:0007669"/>
    <property type="project" value="TreeGrafter"/>
</dbReference>
<comment type="similarity">
    <text evidence="2">Belongs to the TLS1 family.</text>
</comment>
<accession>A0A0D1ZT40</accession>
<dbReference type="HOGENOM" id="CLU_047429_0_0_1"/>
<keyword evidence="6" id="KW-1185">Reference proteome</keyword>
<evidence type="ECO:0000313" key="6">
    <source>
        <dbReference type="Proteomes" id="UP000053328"/>
    </source>
</evidence>
<dbReference type="VEuPathDB" id="FungiDB:PV08_06002"/>
<feature type="compositionally biased region" description="Basic and acidic residues" evidence="4">
    <location>
        <begin position="19"/>
        <end position="32"/>
    </location>
</feature>
<evidence type="ECO:0000256" key="2">
    <source>
        <dbReference type="ARBA" id="ARBA00007643"/>
    </source>
</evidence>
<comment type="subcellular location">
    <subcellularLocation>
        <location evidence="1">Nucleus</location>
    </subcellularLocation>
</comment>
<proteinExistence type="inferred from homology"/>
<feature type="compositionally biased region" description="Basic residues" evidence="4">
    <location>
        <begin position="9"/>
        <end position="18"/>
    </location>
</feature>
<feature type="compositionally biased region" description="Polar residues" evidence="4">
    <location>
        <begin position="157"/>
        <end position="173"/>
    </location>
</feature>
<reference evidence="5 6" key="1">
    <citation type="submission" date="2015-01" db="EMBL/GenBank/DDBJ databases">
        <title>The Genome Sequence of Exophiala spinifera CBS89968.</title>
        <authorList>
            <consortium name="The Broad Institute Genomics Platform"/>
            <person name="Cuomo C."/>
            <person name="de Hoog S."/>
            <person name="Gorbushina A."/>
            <person name="Stielow B."/>
            <person name="Teixiera M."/>
            <person name="Abouelleil A."/>
            <person name="Chapman S.B."/>
            <person name="Priest M."/>
            <person name="Young S.K."/>
            <person name="Wortman J."/>
            <person name="Nusbaum C."/>
            <person name="Birren B."/>
        </authorList>
    </citation>
    <scope>NUCLEOTIDE SEQUENCE [LARGE SCALE GENOMIC DNA]</scope>
    <source>
        <strain evidence="5 6">CBS 89968</strain>
    </source>
</reference>
<dbReference type="EMBL" id="KN847495">
    <property type="protein sequence ID" value="KIW15952.1"/>
    <property type="molecule type" value="Genomic_DNA"/>
</dbReference>
<feature type="region of interest" description="Disordered" evidence="4">
    <location>
        <begin position="204"/>
        <end position="249"/>
    </location>
</feature>
<evidence type="ECO:0000256" key="4">
    <source>
        <dbReference type="SAM" id="MobiDB-lite"/>
    </source>
</evidence>
<dbReference type="PANTHER" id="PTHR13486:SF2">
    <property type="entry name" value="SPLICING FACTOR C9ORF78"/>
    <property type="match status" value="1"/>
</dbReference>
<evidence type="ECO:0000313" key="5">
    <source>
        <dbReference type="EMBL" id="KIW15952.1"/>
    </source>
</evidence>
<dbReference type="Pfam" id="PF07052">
    <property type="entry name" value="Hep_59"/>
    <property type="match status" value="1"/>
</dbReference>
<dbReference type="OrthoDB" id="5627at2759"/>
<gene>
    <name evidence="5" type="ORF">PV08_06002</name>
</gene>
<dbReference type="Proteomes" id="UP000053328">
    <property type="component" value="Unassembled WGS sequence"/>
</dbReference>
<dbReference type="InterPro" id="IPR010756">
    <property type="entry name" value="Tls1-like"/>
</dbReference>
<dbReference type="PANTHER" id="PTHR13486">
    <property type="entry name" value="TELOMERE LENGTH AND SILENCING PROTEIN 1 TLS1 FAMILY MEMBER"/>
    <property type="match status" value="1"/>
</dbReference>
<feature type="region of interest" description="Disordered" evidence="4">
    <location>
        <begin position="275"/>
        <end position="364"/>
    </location>
</feature>
<feature type="compositionally biased region" description="Basic and acidic residues" evidence="4">
    <location>
        <begin position="275"/>
        <end position="311"/>
    </location>
</feature>
<keyword evidence="3" id="KW-0539">Nucleus</keyword>
<dbReference type="GeneID" id="27333085"/>